<sequence>QDFADNAWNRALLQTLPRLLVLLVRWIAQSKAKSLAAAYSVLPDLEESGGTLKSNVLGQEISYDSLVLAVRNEPLVPVLKCPPGVSGAPPDVAFVRGQEAVWLPPPFGSVCRLWRRRRSASPSTRPCGTPYGRWTTRS</sequence>
<evidence type="ECO:0000313" key="2">
    <source>
        <dbReference type="EMBL" id="CAK0796738.1"/>
    </source>
</evidence>
<evidence type="ECO:0000313" key="3">
    <source>
        <dbReference type="Proteomes" id="UP001189429"/>
    </source>
</evidence>
<gene>
    <name evidence="2" type="ORF">PCOR1329_LOCUS6030</name>
</gene>
<feature type="chain" id="PRO_5045280969" evidence="1">
    <location>
        <begin position="33"/>
        <end position="138"/>
    </location>
</feature>
<dbReference type="Proteomes" id="UP001189429">
    <property type="component" value="Unassembled WGS sequence"/>
</dbReference>
<name>A0ABN9PXS0_9DINO</name>
<organism evidence="2 3">
    <name type="scientific">Prorocentrum cordatum</name>
    <dbReference type="NCBI Taxonomy" id="2364126"/>
    <lineage>
        <taxon>Eukaryota</taxon>
        <taxon>Sar</taxon>
        <taxon>Alveolata</taxon>
        <taxon>Dinophyceae</taxon>
        <taxon>Prorocentrales</taxon>
        <taxon>Prorocentraceae</taxon>
        <taxon>Prorocentrum</taxon>
    </lineage>
</organism>
<accession>A0ABN9PXS0</accession>
<reference evidence="2" key="1">
    <citation type="submission" date="2023-10" db="EMBL/GenBank/DDBJ databases">
        <authorList>
            <person name="Chen Y."/>
            <person name="Shah S."/>
            <person name="Dougan E. K."/>
            <person name="Thang M."/>
            <person name="Chan C."/>
        </authorList>
    </citation>
    <scope>NUCLEOTIDE SEQUENCE [LARGE SCALE GENOMIC DNA]</scope>
</reference>
<protein>
    <submittedName>
        <fullName evidence="2">Uncharacterized protein</fullName>
    </submittedName>
</protein>
<feature type="non-terminal residue" evidence="2">
    <location>
        <position position="1"/>
    </location>
</feature>
<keyword evidence="3" id="KW-1185">Reference proteome</keyword>
<comment type="caution">
    <text evidence="2">The sequence shown here is derived from an EMBL/GenBank/DDBJ whole genome shotgun (WGS) entry which is preliminary data.</text>
</comment>
<feature type="signal peptide" evidence="1">
    <location>
        <begin position="1"/>
        <end position="32"/>
    </location>
</feature>
<evidence type="ECO:0000256" key="1">
    <source>
        <dbReference type="SAM" id="SignalP"/>
    </source>
</evidence>
<keyword evidence="1" id="KW-0732">Signal</keyword>
<dbReference type="EMBL" id="CAUYUJ010001611">
    <property type="protein sequence ID" value="CAK0796738.1"/>
    <property type="molecule type" value="Genomic_DNA"/>
</dbReference>
<proteinExistence type="predicted"/>